<proteinExistence type="predicted"/>
<feature type="transmembrane region" description="Helical" evidence="1">
    <location>
        <begin position="5"/>
        <end position="23"/>
    </location>
</feature>
<keyword evidence="6" id="KW-1185">Reference proteome</keyword>
<keyword evidence="1" id="KW-0472">Membrane</keyword>
<gene>
    <name evidence="4" type="ORF">DFR61_13736</name>
    <name evidence="3" type="ORF">NCTC10597_02836</name>
</gene>
<dbReference type="Proteomes" id="UP000254330">
    <property type="component" value="Unassembled WGS sequence"/>
</dbReference>
<evidence type="ECO:0000313" key="5">
    <source>
        <dbReference type="Proteomes" id="UP000254330"/>
    </source>
</evidence>
<keyword evidence="1" id="KW-0812">Transmembrane</keyword>
<dbReference type="InterPro" id="IPR057359">
    <property type="entry name" value="YfjL_N"/>
</dbReference>
<sequence length="219" mass="25272">MKRKLIGIIGFSVLSIVLIGLYFNVNGNPYTKHQAREAAKEYMTQTYPEIKNYDLSRGKHDWYSGDYSFDVTTRDDHGNKSTSSVVMGYTKPYSIVLDSRAEALVDMDKSANFSEQASAYFFEKLTEKNIPFAKTDHQNNVQMSISKDNSDTKWSLQTKTFGLPTGNYELKSNLSKDEFLAEVKKAQKVFNDSGLTYDKIWFYNDDYDYYFTKDKIVKL</sequence>
<evidence type="ECO:0000313" key="3">
    <source>
        <dbReference type="EMBL" id="STX11040.1"/>
    </source>
</evidence>
<keyword evidence="1" id="KW-1133">Transmembrane helix</keyword>
<name>A0A8B4QE47_9BACL</name>
<dbReference type="Pfam" id="PF25425">
    <property type="entry name" value="YfjL_N"/>
    <property type="match status" value="1"/>
</dbReference>
<evidence type="ECO:0000313" key="6">
    <source>
        <dbReference type="Proteomes" id="UP000294641"/>
    </source>
</evidence>
<reference evidence="4 6" key="2">
    <citation type="submission" date="2019-03" db="EMBL/GenBank/DDBJ databases">
        <title>Genomic Encyclopedia of Type Strains, Phase IV (KMG-IV): sequencing the most valuable type-strain genomes for metagenomic binning, comparative biology and taxonomic classification.</title>
        <authorList>
            <person name="Goeker M."/>
        </authorList>
    </citation>
    <scope>NUCLEOTIDE SEQUENCE [LARGE SCALE GENOMIC DNA]</scope>
    <source>
        <strain evidence="4 6">DSM 20580</strain>
    </source>
</reference>
<dbReference type="EMBL" id="SNZG01000037">
    <property type="protein sequence ID" value="TDR34567.1"/>
    <property type="molecule type" value="Genomic_DNA"/>
</dbReference>
<evidence type="ECO:0000256" key="1">
    <source>
        <dbReference type="SAM" id="Phobius"/>
    </source>
</evidence>
<dbReference type="OrthoDB" id="39225at186818"/>
<dbReference type="RefSeq" id="WP_109350505.1">
    <property type="nucleotide sequence ID" value="NZ_BJUE01000038.1"/>
</dbReference>
<organism evidence="3 5">
    <name type="scientific">Kurthia zopfii</name>
    <dbReference type="NCBI Taxonomy" id="1650"/>
    <lineage>
        <taxon>Bacteria</taxon>
        <taxon>Bacillati</taxon>
        <taxon>Bacillota</taxon>
        <taxon>Bacilli</taxon>
        <taxon>Bacillales</taxon>
        <taxon>Caryophanaceae</taxon>
        <taxon>Kurthia</taxon>
    </lineage>
</organism>
<protein>
    <recommendedName>
        <fullName evidence="2">YfjL-like N-terminal domain-containing protein</fullName>
    </recommendedName>
</protein>
<dbReference type="Proteomes" id="UP000294641">
    <property type="component" value="Unassembled WGS sequence"/>
</dbReference>
<reference evidence="3 5" key="1">
    <citation type="submission" date="2018-06" db="EMBL/GenBank/DDBJ databases">
        <authorList>
            <consortium name="Pathogen Informatics"/>
            <person name="Doyle S."/>
        </authorList>
    </citation>
    <scope>NUCLEOTIDE SEQUENCE [LARGE SCALE GENOMIC DNA]</scope>
    <source>
        <strain evidence="3 5">NCTC10597</strain>
    </source>
</reference>
<dbReference type="AlphaFoldDB" id="A0A8B4QE47"/>
<dbReference type="EMBL" id="UGNP01000001">
    <property type="protein sequence ID" value="STX11040.1"/>
    <property type="molecule type" value="Genomic_DNA"/>
</dbReference>
<accession>A0A8B4QE47</accession>
<evidence type="ECO:0000313" key="4">
    <source>
        <dbReference type="EMBL" id="TDR34567.1"/>
    </source>
</evidence>
<evidence type="ECO:0000259" key="2">
    <source>
        <dbReference type="Pfam" id="PF25425"/>
    </source>
</evidence>
<comment type="caution">
    <text evidence="3">The sequence shown here is derived from an EMBL/GenBank/DDBJ whole genome shotgun (WGS) entry which is preliminary data.</text>
</comment>
<feature type="domain" description="YfjL-like N-terminal" evidence="2">
    <location>
        <begin position="3"/>
        <end position="82"/>
    </location>
</feature>